<evidence type="ECO:0000313" key="2">
    <source>
        <dbReference type="EMBL" id="VTJ57137.1"/>
    </source>
</evidence>
<organism evidence="2 3">
    <name type="scientific">Marmota monax</name>
    <name type="common">Woodchuck</name>
    <dbReference type="NCBI Taxonomy" id="9995"/>
    <lineage>
        <taxon>Eukaryota</taxon>
        <taxon>Metazoa</taxon>
        <taxon>Chordata</taxon>
        <taxon>Craniata</taxon>
        <taxon>Vertebrata</taxon>
        <taxon>Euteleostomi</taxon>
        <taxon>Mammalia</taxon>
        <taxon>Eutheria</taxon>
        <taxon>Euarchontoglires</taxon>
        <taxon>Glires</taxon>
        <taxon>Rodentia</taxon>
        <taxon>Sciuromorpha</taxon>
        <taxon>Sciuridae</taxon>
        <taxon>Xerinae</taxon>
        <taxon>Marmotini</taxon>
        <taxon>Marmota</taxon>
    </lineage>
</organism>
<keyword evidence="3" id="KW-1185">Reference proteome</keyword>
<dbReference type="EMBL" id="CABDUW010000076">
    <property type="protein sequence ID" value="VTJ57137.1"/>
    <property type="molecule type" value="Genomic_DNA"/>
</dbReference>
<name>A0A5E4AIC7_MARMO</name>
<dbReference type="AlphaFoldDB" id="A0A5E4AIC7"/>
<protein>
    <submittedName>
        <fullName evidence="2">Uncharacterized protein</fullName>
    </submittedName>
</protein>
<feature type="compositionally biased region" description="Basic residues" evidence="1">
    <location>
        <begin position="148"/>
        <end position="158"/>
    </location>
</feature>
<comment type="caution">
    <text evidence="2">The sequence shown here is derived from an EMBL/GenBank/DDBJ whole genome shotgun (WGS) entry which is preliminary data.</text>
</comment>
<reference evidence="2" key="1">
    <citation type="submission" date="2019-04" db="EMBL/GenBank/DDBJ databases">
        <authorList>
            <person name="Alioto T."/>
            <person name="Alioto T."/>
        </authorList>
    </citation>
    <scope>NUCLEOTIDE SEQUENCE [LARGE SCALE GENOMIC DNA]</scope>
</reference>
<accession>A0A5E4AIC7</accession>
<gene>
    <name evidence="2" type="ORF">MONAX_5E023888</name>
</gene>
<proteinExistence type="predicted"/>
<feature type="region of interest" description="Disordered" evidence="1">
    <location>
        <begin position="128"/>
        <end position="169"/>
    </location>
</feature>
<evidence type="ECO:0000313" key="3">
    <source>
        <dbReference type="Proteomes" id="UP000335636"/>
    </source>
</evidence>
<evidence type="ECO:0000256" key="1">
    <source>
        <dbReference type="SAM" id="MobiDB-lite"/>
    </source>
</evidence>
<dbReference type="Proteomes" id="UP000335636">
    <property type="component" value="Unassembled WGS sequence"/>
</dbReference>
<sequence length="169" mass="17625">MKEQPEAPQYSPLLAPGAPDGLSTWFSTPSFPSCASSLSSRSLPRWVTTRRSPPATGFFTPLPVPGAQLLPLPQALDNADAPTLLPGDPTPLRILKPALIGHSPVVQPPGPSLGLGALRQPGLESRRVKGTAGLGLGARSTLSAPPSLHKRPSPRGRRSQPVGSRALSF</sequence>